<protein>
    <submittedName>
        <fullName evidence="1">Uncharacterized protein</fullName>
    </submittedName>
</protein>
<proteinExistence type="predicted"/>
<name>A0AAV4Y2J4_CAEEX</name>
<comment type="caution">
    <text evidence="1">The sequence shown here is derived from an EMBL/GenBank/DDBJ whole genome shotgun (WGS) entry which is preliminary data.</text>
</comment>
<reference evidence="1 2" key="1">
    <citation type="submission" date="2021-06" db="EMBL/GenBank/DDBJ databases">
        <title>Caerostris extrusa draft genome.</title>
        <authorList>
            <person name="Kono N."/>
            <person name="Arakawa K."/>
        </authorList>
    </citation>
    <scope>NUCLEOTIDE SEQUENCE [LARGE SCALE GENOMIC DNA]</scope>
</reference>
<evidence type="ECO:0000313" key="1">
    <source>
        <dbReference type="EMBL" id="GIZ01573.1"/>
    </source>
</evidence>
<dbReference type="AlphaFoldDB" id="A0AAV4Y2J4"/>
<gene>
    <name evidence="1" type="ORF">CEXT_530731</name>
</gene>
<keyword evidence="2" id="KW-1185">Reference proteome</keyword>
<dbReference type="EMBL" id="BPLR01001319">
    <property type="protein sequence ID" value="GIZ01573.1"/>
    <property type="molecule type" value="Genomic_DNA"/>
</dbReference>
<organism evidence="1 2">
    <name type="scientific">Caerostris extrusa</name>
    <name type="common">Bark spider</name>
    <name type="synonym">Caerostris bankana</name>
    <dbReference type="NCBI Taxonomy" id="172846"/>
    <lineage>
        <taxon>Eukaryota</taxon>
        <taxon>Metazoa</taxon>
        <taxon>Ecdysozoa</taxon>
        <taxon>Arthropoda</taxon>
        <taxon>Chelicerata</taxon>
        <taxon>Arachnida</taxon>
        <taxon>Araneae</taxon>
        <taxon>Araneomorphae</taxon>
        <taxon>Entelegynae</taxon>
        <taxon>Araneoidea</taxon>
        <taxon>Araneidae</taxon>
        <taxon>Caerostris</taxon>
    </lineage>
</organism>
<dbReference type="Proteomes" id="UP001054945">
    <property type="component" value="Unassembled WGS sequence"/>
</dbReference>
<accession>A0AAV4Y2J4</accession>
<sequence>MERRLKSQTHQLNLSEPAFQKNVMIEKTFFVLKEFANLIAFLREMNLFFQESVDCPHSPRQYPDCIKTISDKQKRDFSIEEASANFQ</sequence>
<evidence type="ECO:0000313" key="2">
    <source>
        <dbReference type="Proteomes" id="UP001054945"/>
    </source>
</evidence>